<reference evidence="11 12" key="1">
    <citation type="journal article" date="2018" name="IMA Fungus">
        <title>IMA Genome-F 9: Draft genome sequence of Annulohypoxylon stygium, Aspergillus mulundensis, Berkeleyomyces basicola (syn. Thielaviopsis basicola), Ceratocystis smalleyi, two Cercospora beticola strains, Coleophoma cylindrospora, Fusarium fracticaudum, Phialophora cf. hyalina, and Morchella septimelata.</title>
        <authorList>
            <person name="Wingfield B.D."/>
            <person name="Bills G.F."/>
            <person name="Dong Y."/>
            <person name="Huang W."/>
            <person name="Nel W.J."/>
            <person name="Swalarsk-Parry B.S."/>
            <person name="Vaghefi N."/>
            <person name="Wilken P.M."/>
            <person name="An Z."/>
            <person name="de Beer Z.W."/>
            <person name="De Vos L."/>
            <person name="Chen L."/>
            <person name="Duong T.A."/>
            <person name="Gao Y."/>
            <person name="Hammerbacher A."/>
            <person name="Kikkert J.R."/>
            <person name="Li Y."/>
            <person name="Li H."/>
            <person name="Li K."/>
            <person name="Li Q."/>
            <person name="Liu X."/>
            <person name="Ma X."/>
            <person name="Naidoo K."/>
            <person name="Pethybridge S.J."/>
            <person name="Sun J."/>
            <person name="Steenkamp E.T."/>
            <person name="van der Nest M.A."/>
            <person name="van Wyk S."/>
            <person name="Wingfield M.J."/>
            <person name="Xiong C."/>
            <person name="Yue Q."/>
            <person name="Zhang X."/>
        </authorList>
    </citation>
    <scope>NUCLEOTIDE SEQUENCE [LARGE SCALE GENOMIC DNA]</scope>
    <source>
        <strain evidence="11 12">BP6252</strain>
    </source>
</reference>
<dbReference type="EMBL" id="PDLM01000003">
    <property type="protein sequence ID" value="RDW82443.1"/>
    <property type="molecule type" value="Genomic_DNA"/>
</dbReference>
<feature type="transmembrane region" description="Helical" evidence="10">
    <location>
        <begin position="233"/>
        <end position="253"/>
    </location>
</feature>
<protein>
    <submittedName>
        <fullName evidence="11">Putative small oligopeptide opt family</fullName>
    </submittedName>
</protein>
<dbReference type="PANTHER" id="PTHR22601">
    <property type="entry name" value="ISP4 LIKE PROTEIN"/>
    <property type="match status" value="1"/>
</dbReference>
<feature type="transmembrane region" description="Helical" evidence="10">
    <location>
        <begin position="682"/>
        <end position="701"/>
    </location>
</feature>
<proteinExistence type="inferred from homology"/>
<evidence type="ECO:0000313" key="11">
    <source>
        <dbReference type="EMBL" id="RDW82443.1"/>
    </source>
</evidence>
<evidence type="ECO:0000256" key="8">
    <source>
        <dbReference type="ARBA" id="ARBA00023136"/>
    </source>
</evidence>
<dbReference type="AlphaFoldDB" id="A0A3D8S802"/>
<comment type="similarity">
    <text evidence="2">Belongs to the oligopeptide OPT transporter family.</text>
</comment>
<comment type="subcellular location">
    <subcellularLocation>
        <location evidence="1">Membrane</location>
        <topology evidence="1">Multi-pass membrane protein</topology>
    </subcellularLocation>
</comment>
<dbReference type="Proteomes" id="UP000256645">
    <property type="component" value="Unassembled WGS sequence"/>
</dbReference>
<evidence type="ECO:0000256" key="1">
    <source>
        <dbReference type="ARBA" id="ARBA00004141"/>
    </source>
</evidence>
<keyword evidence="8 10" id="KW-0472">Membrane</keyword>
<dbReference type="GO" id="GO:0035673">
    <property type="term" value="F:oligopeptide transmembrane transporter activity"/>
    <property type="evidence" value="ECO:0007669"/>
    <property type="project" value="InterPro"/>
</dbReference>
<feature type="transmembrane region" description="Helical" evidence="10">
    <location>
        <begin position="373"/>
        <end position="394"/>
    </location>
</feature>
<dbReference type="NCBIfam" id="TIGR00728">
    <property type="entry name" value="OPT_sfam"/>
    <property type="match status" value="1"/>
</dbReference>
<keyword evidence="3" id="KW-0813">Transport</keyword>
<feature type="transmembrane region" description="Helical" evidence="10">
    <location>
        <begin position="655"/>
        <end position="675"/>
    </location>
</feature>
<evidence type="ECO:0000256" key="6">
    <source>
        <dbReference type="ARBA" id="ARBA00022927"/>
    </source>
</evidence>
<feature type="transmembrane region" description="Helical" evidence="10">
    <location>
        <begin position="129"/>
        <end position="150"/>
    </location>
</feature>
<accession>A0A3D8S802</accession>
<feature type="transmembrane region" description="Helical" evidence="10">
    <location>
        <begin position="502"/>
        <end position="523"/>
    </location>
</feature>
<feature type="transmembrane region" description="Helical" evidence="10">
    <location>
        <begin position="156"/>
        <end position="177"/>
    </location>
</feature>
<dbReference type="InterPro" id="IPR004813">
    <property type="entry name" value="OPT"/>
</dbReference>
<keyword evidence="12" id="KW-1185">Reference proteome</keyword>
<evidence type="ECO:0000256" key="5">
    <source>
        <dbReference type="ARBA" id="ARBA00022856"/>
    </source>
</evidence>
<feature type="transmembrane region" description="Helical" evidence="10">
    <location>
        <begin position="729"/>
        <end position="746"/>
    </location>
</feature>
<dbReference type="InterPro" id="IPR004648">
    <property type="entry name" value="Oligpept_transpt"/>
</dbReference>
<dbReference type="OrthoDB" id="9986677at2759"/>
<evidence type="ECO:0000256" key="4">
    <source>
        <dbReference type="ARBA" id="ARBA00022692"/>
    </source>
</evidence>
<evidence type="ECO:0000313" key="12">
    <source>
        <dbReference type="Proteomes" id="UP000256645"/>
    </source>
</evidence>
<evidence type="ECO:0000256" key="2">
    <source>
        <dbReference type="ARBA" id="ARBA00008807"/>
    </source>
</evidence>
<evidence type="ECO:0000256" key="3">
    <source>
        <dbReference type="ARBA" id="ARBA00022448"/>
    </source>
</evidence>
<evidence type="ECO:0000256" key="7">
    <source>
        <dbReference type="ARBA" id="ARBA00022989"/>
    </source>
</evidence>
<dbReference type="GO" id="GO:0015031">
    <property type="term" value="P:protein transport"/>
    <property type="evidence" value="ECO:0007669"/>
    <property type="project" value="UniProtKB-KW"/>
</dbReference>
<feature type="transmembrane region" description="Helical" evidence="10">
    <location>
        <begin position="259"/>
        <end position="281"/>
    </location>
</feature>
<dbReference type="Pfam" id="PF03169">
    <property type="entry name" value="OPT"/>
    <property type="match status" value="1"/>
</dbReference>
<evidence type="ECO:0000256" key="9">
    <source>
        <dbReference type="SAM" id="MobiDB-lite"/>
    </source>
</evidence>
<name>A0A3D8S802_9HELO</name>
<feature type="transmembrane region" description="Helical" evidence="10">
    <location>
        <begin position="767"/>
        <end position="785"/>
    </location>
</feature>
<keyword evidence="6" id="KW-0653">Protein transport</keyword>
<keyword evidence="5" id="KW-0571">Peptide transport</keyword>
<feature type="transmembrane region" description="Helical" evidence="10">
    <location>
        <begin position="301"/>
        <end position="329"/>
    </location>
</feature>
<keyword evidence="7 10" id="KW-1133">Transmembrane helix</keyword>
<gene>
    <name evidence="11" type="ORF">BP6252_03555</name>
</gene>
<feature type="region of interest" description="Disordered" evidence="9">
    <location>
        <begin position="1"/>
        <end position="32"/>
    </location>
</feature>
<sequence>MFKNILSKRHVSESTAPAAPIPGAEYAPPLPELDAQGKEIPAAHATGISEGIETSTRLDQLQTFKKTHQWDYNLDYDDIEAVNKVVDSGDTEKEANFEHALLEEDSPYFEVRASVRNYDEDVPANTIRAWVIGMILTTLISGMNMLFSLHSPSVTLQVYVVQLLSYPVGVFCATMLPNKQMNTFGLRWNLNPGPFNIKEHAIIVMMGNASYGNGAAYATDILLAQKVYYNSNFGWGFQMLLVLTTQCLGFGLAGLCRSLLVWPAAMIWPQCLANTSLMYALHNHQPGEESANGWKIGRYKYFLYVVLGSFIWCWFPQVLAQGLTAFNWIVWIAPNNLVVNQIFGNESGFGLIPITFDWNGVIGYVTSPLPFPLFTIVNTVIGVVVFFLIGGLGIKYTGSWYSDYLPISSTHAFDNTGSLYNTTQILTPNKLLDVEAYRAYSPIFLATFFTICYGMSFATLSAVIVHTAIFHSQEIWVRFKTARNQDADVHLKMMKKYDDAPSWWFGALFIVMLALSFVTVLVWPTFLEWWPMVIAMLISLVFLIPLGMIQGITNIQIGLNVLTEFMIGYMLPGRPIAMMCFKTYGYITMAQALGFVQDMKLGHYLKVPPKVTFWAQFIATIWSSIVQVLVYNWALSNIPDLCSSDQVSHYTCPGASVYGTASVLWGLIGPARIFGAGATYSALQYFWLMGAAFPVITYFAAKRWPSSPIRYLHWPIIFGGSGQIPPATVYNYLCWGVVGIFFNGFLKRRYKAWWARYNYITSAGLDTGLYIGLFFVFFIVQYNSLTLPQWFMNPPADGNPNITNAFNNLDSNGAAIKSTLAPGATFGPSHWE</sequence>
<evidence type="ECO:0000256" key="10">
    <source>
        <dbReference type="SAM" id="Phobius"/>
    </source>
</evidence>
<feature type="transmembrane region" description="Helical" evidence="10">
    <location>
        <begin position="529"/>
        <end position="549"/>
    </location>
</feature>
<dbReference type="GO" id="GO:0016020">
    <property type="term" value="C:membrane"/>
    <property type="evidence" value="ECO:0007669"/>
    <property type="project" value="UniProtKB-SubCell"/>
</dbReference>
<dbReference type="NCBIfam" id="TIGR00727">
    <property type="entry name" value="ISP4_OPT"/>
    <property type="match status" value="1"/>
</dbReference>
<keyword evidence="4 10" id="KW-0812">Transmembrane</keyword>
<comment type="caution">
    <text evidence="11">The sequence shown here is derived from an EMBL/GenBank/DDBJ whole genome shotgun (WGS) entry which is preliminary data.</text>
</comment>
<feature type="transmembrane region" description="Helical" evidence="10">
    <location>
        <begin position="613"/>
        <end position="635"/>
    </location>
</feature>
<feature type="transmembrane region" description="Helical" evidence="10">
    <location>
        <begin position="443"/>
        <end position="470"/>
    </location>
</feature>
<organism evidence="11 12">
    <name type="scientific">Coleophoma cylindrospora</name>
    <dbReference type="NCBI Taxonomy" id="1849047"/>
    <lineage>
        <taxon>Eukaryota</taxon>
        <taxon>Fungi</taxon>
        <taxon>Dikarya</taxon>
        <taxon>Ascomycota</taxon>
        <taxon>Pezizomycotina</taxon>
        <taxon>Leotiomycetes</taxon>
        <taxon>Helotiales</taxon>
        <taxon>Dermateaceae</taxon>
        <taxon>Coleophoma</taxon>
    </lineage>
</organism>